<accession>A0ABX2TGS0</accession>
<comment type="caution">
    <text evidence="6">The sequence shown here is derived from an EMBL/GenBank/DDBJ whole genome shotgun (WGS) entry which is preliminary data.</text>
</comment>
<dbReference type="InterPro" id="IPR000847">
    <property type="entry name" value="LysR_HTH_N"/>
</dbReference>
<dbReference type="InterPro" id="IPR058163">
    <property type="entry name" value="LysR-type_TF_proteobact-type"/>
</dbReference>
<keyword evidence="4" id="KW-0804">Transcription</keyword>
<evidence type="ECO:0000313" key="6">
    <source>
        <dbReference type="EMBL" id="NYZ22945.1"/>
    </source>
</evidence>
<evidence type="ECO:0000256" key="1">
    <source>
        <dbReference type="ARBA" id="ARBA00009437"/>
    </source>
</evidence>
<dbReference type="InterPro" id="IPR036388">
    <property type="entry name" value="WH-like_DNA-bd_sf"/>
</dbReference>
<feature type="domain" description="HTH lysR-type" evidence="5">
    <location>
        <begin position="5"/>
        <end position="62"/>
    </location>
</feature>
<dbReference type="PANTHER" id="PTHR30537:SF66">
    <property type="entry name" value="IRON-REGULATED VIRULENCE REGULATORY PROTEIN IRGB"/>
    <property type="match status" value="1"/>
</dbReference>
<name>A0ABX2TGS0_9PROT</name>
<dbReference type="Proteomes" id="UP000584642">
    <property type="component" value="Unassembled WGS sequence"/>
</dbReference>
<dbReference type="InterPro" id="IPR005119">
    <property type="entry name" value="LysR_subst-bd"/>
</dbReference>
<dbReference type="InterPro" id="IPR036390">
    <property type="entry name" value="WH_DNA-bd_sf"/>
</dbReference>
<keyword evidence="7" id="KW-1185">Reference proteome</keyword>
<evidence type="ECO:0000256" key="2">
    <source>
        <dbReference type="ARBA" id="ARBA00023015"/>
    </source>
</evidence>
<evidence type="ECO:0000256" key="4">
    <source>
        <dbReference type="ARBA" id="ARBA00023163"/>
    </source>
</evidence>
<dbReference type="EMBL" id="JABFDB010000023">
    <property type="protein sequence ID" value="NYZ22945.1"/>
    <property type="molecule type" value="Genomic_DNA"/>
</dbReference>
<evidence type="ECO:0000259" key="5">
    <source>
        <dbReference type="PROSITE" id="PS50931"/>
    </source>
</evidence>
<dbReference type="SUPFAM" id="SSF53850">
    <property type="entry name" value="Periplasmic binding protein-like II"/>
    <property type="match status" value="1"/>
</dbReference>
<dbReference type="Gene3D" id="1.10.10.10">
    <property type="entry name" value="Winged helix-like DNA-binding domain superfamily/Winged helix DNA-binding domain"/>
    <property type="match status" value="1"/>
</dbReference>
<organism evidence="6 7">
    <name type="scientific">Azospirillum oleiclasticum</name>
    <dbReference type="NCBI Taxonomy" id="2735135"/>
    <lineage>
        <taxon>Bacteria</taxon>
        <taxon>Pseudomonadati</taxon>
        <taxon>Pseudomonadota</taxon>
        <taxon>Alphaproteobacteria</taxon>
        <taxon>Rhodospirillales</taxon>
        <taxon>Azospirillaceae</taxon>
        <taxon>Azospirillum</taxon>
    </lineage>
</organism>
<keyword evidence="2" id="KW-0805">Transcription regulation</keyword>
<keyword evidence="3" id="KW-0238">DNA-binding</keyword>
<dbReference type="CDD" id="cd08422">
    <property type="entry name" value="PBP2_CrgA_like"/>
    <property type="match status" value="1"/>
</dbReference>
<dbReference type="PRINTS" id="PR00039">
    <property type="entry name" value="HTHLYSR"/>
</dbReference>
<dbReference type="SUPFAM" id="SSF46785">
    <property type="entry name" value="Winged helix' DNA-binding domain"/>
    <property type="match status" value="1"/>
</dbReference>
<dbReference type="Gene3D" id="3.40.190.290">
    <property type="match status" value="1"/>
</dbReference>
<dbReference type="Pfam" id="PF03466">
    <property type="entry name" value="LysR_substrate"/>
    <property type="match status" value="1"/>
</dbReference>
<evidence type="ECO:0000313" key="7">
    <source>
        <dbReference type="Proteomes" id="UP000584642"/>
    </source>
</evidence>
<dbReference type="PROSITE" id="PS50931">
    <property type="entry name" value="HTH_LYSR"/>
    <property type="match status" value="1"/>
</dbReference>
<proteinExistence type="inferred from homology"/>
<protein>
    <submittedName>
        <fullName evidence="6">LysR family transcriptional regulator</fullName>
    </submittedName>
</protein>
<dbReference type="RefSeq" id="WP_343055343.1">
    <property type="nucleotide sequence ID" value="NZ_JABFDB010000023.1"/>
</dbReference>
<evidence type="ECO:0000256" key="3">
    <source>
        <dbReference type="ARBA" id="ARBA00023125"/>
    </source>
</evidence>
<dbReference type="Pfam" id="PF00126">
    <property type="entry name" value="HTH_1"/>
    <property type="match status" value="1"/>
</dbReference>
<dbReference type="PANTHER" id="PTHR30537">
    <property type="entry name" value="HTH-TYPE TRANSCRIPTIONAL REGULATOR"/>
    <property type="match status" value="1"/>
</dbReference>
<reference evidence="6 7" key="1">
    <citation type="submission" date="2020-05" db="EMBL/GenBank/DDBJ databases">
        <title>Azospirillum oleiclasticum sp. nov, a nitrogen-fixing and heavy crude oil-emulsifying bacterium isolated from the crude oil of Yumen Oilfield.</title>
        <authorList>
            <person name="Wu D."/>
            <person name="Cai M."/>
            <person name="Zhang X."/>
        </authorList>
    </citation>
    <scope>NUCLEOTIDE SEQUENCE [LARGE SCALE GENOMIC DNA]</scope>
    <source>
        <strain evidence="6 7">ROY-1-1-2</strain>
    </source>
</reference>
<gene>
    <name evidence="6" type="ORF">HND93_24835</name>
</gene>
<comment type="similarity">
    <text evidence="1">Belongs to the LysR transcriptional regulatory family.</text>
</comment>
<sequence length="299" mass="31698">MTDTVNLNRLAYFAAVVETGSYTAAARRLGITKAVVSQQVARLEAELGTGLLVRTTRRVEPTDAGRRFHARCARILREAEEAVREAAQTDSTPRGTLRVTAPTDYGTTVVVPVVAAFLARHPHCQADVTLTDETIDLGGGSLDLSVRVGWLEESGLRARRLGGFRQLLVAAPAFAGALAGLDHPRDLAALPFVANKALRDPLHWSFERDGEEPAAVRLHGVLALNSTPAVLAAVLQGAGLSVLPDYLAADGIAAGRLLHALPSWRLPAGGIHAVFPPVPVRPPRVTAFVELLAAAARAH</sequence>